<evidence type="ECO:0000256" key="8">
    <source>
        <dbReference type="ARBA" id="ARBA00023065"/>
    </source>
</evidence>
<dbReference type="OrthoDB" id="5976622at2759"/>
<evidence type="ECO:0000256" key="1">
    <source>
        <dbReference type="ARBA" id="ARBA00004141"/>
    </source>
</evidence>
<dbReference type="SUPFAM" id="SSF81336">
    <property type="entry name" value="F1F0 ATP synthase subunit A"/>
    <property type="match status" value="1"/>
</dbReference>
<feature type="transmembrane region" description="Helical" evidence="12">
    <location>
        <begin position="171"/>
        <end position="190"/>
    </location>
</feature>
<accession>Q3L8T7</accession>
<evidence type="ECO:0000256" key="2">
    <source>
        <dbReference type="ARBA" id="ARBA00006810"/>
    </source>
</evidence>
<dbReference type="PANTHER" id="PTHR11410:SF0">
    <property type="entry name" value="ATP SYNTHASE SUBUNIT A"/>
    <property type="match status" value="1"/>
</dbReference>
<evidence type="ECO:0000256" key="11">
    <source>
        <dbReference type="RuleBase" id="RU004450"/>
    </source>
</evidence>
<gene>
    <name evidence="13 15" type="primary">ATP6</name>
</gene>
<evidence type="ECO:0000256" key="9">
    <source>
        <dbReference type="ARBA" id="ARBA00023136"/>
    </source>
</evidence>
<dbReference type="RefSeq" id="YP_337785.1">
    <property type="nucleotide sequence ID" value="NC_007438.1"/>
</dbReference>
<organism evidence="13">
    <name type="scientific">Saccoglossus kowalevskii</name>
    <name type="common">Acorn worm</name>
    <dbReference type="NCBI Taxonomy" id="10224"/>
    <lineage>
        <taxon>Eukaryota</taxon>
        <taxon>Metazoa</taxon>
        <taxon>Hemichordata</taxon>
        <taxon>Enteropneusta</taxon>
        <taxon>Harrimaniidae</taxon>
        <taxon>Saccoglossus</taxon>
    </lineage>
</organism>
<dbReference type="InterPro" id="IPR035908">
    <property type="entry name" value="F0_ATP_A_sf"/>
</dbReference>
<keyword evidence="10" id="KW-0066">ATP synthesis</keyword>
<comment type="similarity">
    <text evidence="2">Belongs to the ATPase A chain family.</text>
</comment>
<keyword evidence="13 15" id="KW-0496">Mitochondrion</keyword>
<feature type="transmembrane region" description="Helical" evidence="12">
    <location>
        <begin position="70"/>
        <end position="88"/>
    </location>
</feature>
<keyword evidence="14" id="KW-1185">Reference proteome</keyword>
<dbReference type="InterPro" id="IPR045083">
    <property type="entry name" value="ATP_synth_F0_asu_bact/mt"/>
</dbReference>
<reference evidence="14 15" key="2">
    <citation type="submission" date="2005-10" db="EMBL/GenBank/DDBJ databases">
        <authorList>
            <consortium name="NCBI Genome Project"/>
        </authorList>
    </citation>
    <scope>NUCLEOTIDE SEQUENCE [LARGE SCALE GENOMIC DNA]</scope>
</reference>
<evidence type="ECO:0000313" key="15">
    <source>
        <dbReference type="RefSeq" id="YP_337785.1"/>
    </source>
</evidence>
<keyword evidence="4" id="KW-0138">CF(0)</keyword>
<keyword evidence="8" id="KW-0406">Ion transport</keyword>
<dbReference type="Gene3D" id="1.20.120.220">
    <property type="entry name" value="ATP synthase, F0 complex, subunit A"/>
    <property type="match status" value="1"/>
</dbReference>
<feature type="transmembrane region" description="Helical" evidence="12">
    <location>
        <begin position="100"/>
        <end position="119"/>
    </location>
</feature>
<dbReference type="InterPro" id="IPR023011">
    <property type="entry name" value="ATP_synth_F0_asu_AS"/>
</dbReference>
<dbReference type="PROSITE" id="PS00449">
    <property type="entry name" value="ATPASE_A"/>
    <property type="match status" value="1"/>
</dbReference>
<keyword evidence="6" id="KW-0375">Hydrogen ion transport</keyword>
<protein>
    <recommendedName>
        <fullName evidence="11">ATP synthase subunit a</fullName>
    </recommendedName>
</protein>
<geneLocation type="mitochondrion" evidence="13 15"/>
<dbReference type="GeneID" id="3703604"/>
<keyword evidence="5 12" id="KW-0812">Transmembrane</keyword>
<reference evidence="14 15" key="3">
    <citation type="submission" date="2025-05" db="UniProtKB">
        <authorList>
            <consortium name="RefSeq"/>
        </authorList>
    </citation>
    <scope>NUCLEOTIDE SEQUENCE [LARGE SCALE GENOMIC DNA]</scope>
</reference>
<dbReference type="EMBL" id="AY336131">
    <property type="protein sequence ID" value="AAQ92981.1"/>
    <property type="molecule type" value="Genomic_DNA"/>
</dbReference>
<evidence type="ECO:0000256" key="7">
    <source>
        <dbReference type="ARBA" id="ARBA00022989"/>
    </source>
</evidence>
<reference evidence="13 14" key="1">
    <citation type="submission" date="2003-07" db="EMBL/GenBank/DDBJ databases">
        <title>Saccoglossus kowalevskii mtDNA genome: codon capture in Hemichordates revisited.</title>
        <authorList>
            <person name="Smith M.J."/>
            <person name="Beckenbach K.A."/>
            <person name="Scouras A."/>
        </authorList>
    </citation>
    <scope>NUCLEOTIDE SEQUENCE</scope>
</reference>
<dbReference type="Proteomes" id="UP000694865">
    <property type="component" value="Mitochondrion MT"/>
</dbReference>
<dbReference type="PANTHER" id="PTHR11410">
    <property type="entry name" value="ATP SYNTHASE SUBUNIT A"/>
    <property type="match status" value="1"/>
</dbReference>
<dbReference type="CDD" id="cd00310">
    <property type="entry name" value="ATP-synt_Fo_a_6"/>
    <property type="match status" value="1"/>
</dbReference>
<evidence type="ECO:0000256" key="12">
    <source>
        <dbReference type="SAM" id="Phobius"/>
    </source>
</evidence>
<evidence type="ECO:0000313" key="13">
    <source>
        <dbReference type="EMBL" id="AAQ92981.1"/>
    </source>
</evidence>
<evidence type="ECO:0000256" key="4">
    <source>
        <dbReference type="ARBA" id="ARBA00022547"/>
    </source>
</evidence>
<evidence type="ECO:0000256" key="5">
    <source>
        <dbReference type="ARBA" id="ARBA00022692"/>
    </source>
</evidence>
<evidence type="ECO:0000313" key="14">
    <source>
        <dbReference type="Proteomes" id="UP000694865"/>
    </source>
</evidence>
<feature type="transmembrane region" description="Helical" evidence="12">
    <location>
        <begin position="196"/>
        <end position="224"/>
    </location>
</feature>
<feature type="transmembrane region" description="Helical" evidence="12">
    <location>
        <begin position="139"/>
        <end position="159"/>
    </location>
</feature>
<dbReference type="GO" id="GO:0045259">
    <property type="term" value="C:proton-transporting ATP synthase complex"/>
    <property type="evidence" value="ECO:0007669"/>
    <property type="project" value="UniProtKB-KW"/>
</dbReference>
<keyword evidence="3" id="KW-0813">Transport</keyword>
<dbReference type="KEGG" id="sko:3703604"/>
<comment type="subcellular location">
    <subcellularLocation>
        <location evidence="1">Membrane</location>
        <topology evidence="1">Multi-pass membrane protein</topology>
    </subcellularLocation>
    <subcellularLocation>
        <location evidence="11">Mitochondrion inner membrane</location>
        <topology evidence="11">Multi-pass membrane protein</topology>
    </subcellularLocation>
</comment>
<dbReference type="PRINTS" id="PR00123">
    <property type="entry name" value="ATPASEA"/>
</dbReference>
<dbReference type="CTD" id="4508"/>
<proteinExistence type="inferred from homology"/>
<dbReference type="GO" id="GO:0046933">
    <property type="term" value="F:proton-transporting ATP synthase activity, rotational mechanism"/>
    <property type="evidence" value="ECO:0007669"/>
    <property type="project" value="TreeGrafter"/>
</dbReference>
<dbReference type="NCBIfam" id="TIGR01131">
    <property type="entry name" value="ATP_synt_6_or_A"/>
    <property type="match status" value="1"/>
</dbReference>
<keyword evidence="9 12" id="KW-0472">Membrane</keyword>
<sequence>MTVSLFDQFNPPITLNLPMIVPSLLIALLWTLLLFTPNQFPTRFSVLWQTLTNLLPPLFLRSAGPSSSPWAPLIFALFITLLSNNLLGLTPHSFTPTSHFSLTLSLAIPLWLAVTILGFRRNFNLRLSHLLPQGTPPALIPLLVWIELLSLLAQPLALALRLAANLTAGHLLIYLLSAAGWLLTPTSPIVGGLISITLFLLLLLEIAVAVIQAYVFATLTSFYLQQNT</sequence>
<dbReference type="GO" id="GO:0005743">
    <property type="term" value="C:mitochondrial inner membrane"/>
    <property type="evidence" value="ECO:0007669"/>
    <property type="project" value="UniProtKB-SubCell"/>
</dbReference>
<dbReference type="AlphaFoldDB" id="Q3L8T7"/>
<evidence type="ECO:0000256" key="10">
    <source>
        <dbReference type="ARBA" id="ARBA00023310"/>
    </source>
</evidence>
<dbReference type="InterPro" id="IPR000568">
    <property type="entry name" value="ATP_synth_F0_asu"/>
</dbReference>
<keyword evidence="7 12" id="KW-1133">Transmembrane helix</keyword>
<evidence type="ECO:0000256" key="3">
    <source>
        <dbReference type="ARBA" id="ARBA00022448"/>
    </source>
</evidence>
<feature type="transmembrane region" description="Helical" evidence="12">
    <location>
        <begin position="15"/>
        <end position="34"/>
    </location>
</feature>
<evidence type="ECO:0000256" key="6">
    <source>
        <dbReference type="ARBA" id="ARBA00022781"/>
    </source>
</evidence>
<dbReference type="Pfam" id="PF00119">
    <property type="entry name" value="ATP-synt_A"/>
    <property type="match status" value="1"/>
</dbReference>
<name>Q3L8T7_SACKO</name>